<name>A0A1X0RA12_RHIZD</name>
<proteinExistence type="predicted"/>
<sequence>MKNTDTSLQKLDKRAAEAFPMSGKSFENVDRLHITNMFQTNAPKASSNITLGEKKDSTTQDISSPAIHVSPKDILSEIATSVARNQKKNVVVSFLMQLFRKTRKDTVGFDDDQVDHKLIYEQLQKADLSREFILKLDILFETSGKYKDNK</sequence>
<dbReference type="AlphaFoldDB" id="A0A1X0RA12"/>
<protein>
    <submittedName>
        <fullName evidence="1">Uncharacterized protein</fullName>
    </submittedName>
</protein>
<dbReference type="VEuPathDB" id="FungiDB:BCV72DRAFT_303351"/>
<dbReference type="EMBL" id="KV921883">
    <property type="protein sequence ID" value="ORE08814.1"/>
    <property type="molecule type" value="Genomic_DNA"/>
</dbReference>
<accession>A0A1X0RA12</accession>
<dbReference type="Proteomes" id="UP000242414">
    <property type="component" value="Unassembled WGS sequence"/>
</dbReference>
<evidence type="ECO:0000313" key="1">
    <source>
        <dbReference type="EMBL" id="ORE08814.1"/>
    </source>
</evidence>
<gene>
    <name evidence="1" type="ORF">BCV72DRAFT_303351</name>
</gene>
<reference evidence="1" key="1">
    <citation type="journal article" date="2016" name="Proc. Natl. Acad. Sci. U.S.A.">
        <title>Lipid metabolic changes in an early divergent fungus govern the establishment of a mutualistic symbiosis with endobacteria.</title>
        <authorList>
            <person name="Lastovetsky O.A."/>
            <person name="Gaspar M.L."/>
            <person name="Mondo S.J."/>
            <person name="LaButti K.M."/>
            <person name="Sandor L."/>
            <person name="Grigoriev I.V."/>
            <person name="Henry S.A."/>
            <person name="Pawlowska T.E."/>
        </authorList>
    </citation>
    <scope>NUCLEOTIDE SEQUENCE [LARGE SCALE GENOMIC DNA]</scope>
    <source>
        <strain evidence="1">ATCC 52814</strain>
    </source>
</reference>
<organism evidence="1">
    <name type="scientific">Rhizopus microsporus var. microsporus</name>
    <dbReference type="NCBI Taxonomy" id="86635"/>
    <lineage>
        <taxon>Eukaryota</taxon>
        <taxon>Fungi</taxon>
        <taxon>Fungi incertae sedis</taxon>
        <taxon>Mucoromycota</taxon>
        <taxon>Mucoromycotina</taxon>
        <taxon>Mucoromycetes</taxon>
        <taxon>Mucorales</taxon>
        <taxon>Mucorineae</taxon>
        <taxon>Rhizopodaceae</taxon>
        <taxon>Rhizopus</taxon>
    </lineage>
</organism>